<sequence>MLICKRAKRLDLHTDYEQKQTAYATLVGETETSCRSR</sequence>
<reference evidence="2" key="1">
    <citation type="submission" date="2016-10" db="EMBL/GenBank/DDBJ databases">
        <authorList>
            <person name="Varghese N."/>
            <person name="Submissions S."/>
        </authorList>
    </citation>
    <scope>NUCLEOTIDE SEQUENCE [LARGE SCALE GENOMIC DNA]</scope>
    <source>
        <strain evidence="2">DSM 25157</strain>
    </source>
</reference>
<dbReference type="EMBL" id="FNQJ01000034">
    <property type="protein sequence ID" value="SEA83464.1"/>
    <property type="molecule type" value="Genomic_DNA"/>
</dbReference>
<dbReference type="Proteomes" id="UP000199002">
    <property type="component" value="Unassembled WGS sequence"/>
</dbReference>
<keyword evidence="2" id="KW-1185">Reference proteome</keyword>
<gene>
    <name evidence="1" type="ORF">SAMN05421875_13438</name>
</gene>
<dbReference type="AlphaFoldDB" id="A0A1H4EEH1"/>
<accession>A0A1H4EEH1</accession>
<evidence type="ECO:0000313" key="2">
    <source>
        <dbReference type="Proteomes" id="UP000199002"/>
    </source>
</evidence>
<proteinExistence type="predicted"/>
<protein>
    <submittedName>
        <fullName evidence="1">Uncharacterized protein</fullName>
    </submittedName>
</protein>
<name>A0A1H4EEH1_9BURK</name>
<organism evidence="1 2">
    <name type="scientific">Acidovorax soli</name>
    <dbReference type="NCBI Taxonomy" id="592050"/>
    <lineage>
        <taxon>Bacteria</taxon>
        <taxon>Pseudomonadati</taxon>
        <taxon>Pseudomonadota</taxon>
        <taxon>Betaproteobacteria</taxon>
        <taxon>Burkholderiales</taxon>
        <taxon>Comamonadaceae</taxon>
        <taxon>Acidovorax</taxon>
    </lineage>
</organism>
<dbReference type="STRING" id="592050.SAMN05421875_13438"/>
<evidence type="ECO:0000313" key="1">
    <source>
        <dbReference type="EMBL" id="SEA83464.1"/>
    </source>
</evidence>